<gene>
    <name evidence="7" type="ORF">I302_106127</name>
</gene>
<dbReference type="EMBL" id="CP144544">
    <property type="protein sequence ID" value="WVW84098.1"/>
    <property type="molecule type" value="Genomic_DNA"/>
</dbReference>
<feature type="compositionally biased region" description="Polar residues" evidence="5">
    <location>
        <begin position="96"/>
        <end position="117"/>
    </location>
</feature>
<dbReference type="GO" id="GO:0008270">
    <property type="term" value="F:zinc ion binding"/>
    <property type="evidence" value="ECO:0007669"/>
    <property type="project" value="UniProtKB-KW"/>
</dbReference>
<evidence type="ECO:0000259" key="6">
    <source>
        <dbReference type="PROSITE" id="PS51999"/>
    </source>
</evidence>
<keyword evidence="8" id="KW-1185">Reference proteome</keyword>
<dbReference type="AlphaFoldDB" id="A0AAJ8M8V8"/>
<reference evidence="7" key="2">
    <citation type="submission" date="2024-02" db="EMBL/GenBank/DDBJ databases">
        <title>Comparative genomics of Cryptococcus and Kwoniella reveals pathogenesis evolution and contrasting modes of karyotype evolution via chromosome fusion or intercentromeric recombination.</title>
        <authorList>
            <person name="Coelho M.A."/>
            <person name="David-Palma M."/>
            <person name="Shea T."/>
            <person name="Bowers K."/>
            <person name="McGinley-Smith S."/>
            <person name="Mohammad A.W."/>
            <person name="Gnirke A."/>
            <person name="Yurkov A.M."/>
            <person name="Nowrousian M."/>
            <person name="Sun S."/>
            <person name="Cuomo C.A."/>
            <person name="Heitman J."/>
        </authorList>
    </citation>
    <scope>NUCLEOTIDE SEQUENCE</scope>
    <source>
        <strain evidence="7">CBS 10118</strain>
    </source>
</reference>
<dbReference type="GeneID" id="30209650"/>
<accession>A0AAJ8M8V8</accession>
<evidence type="ECO:0000256" key="3">
    <source>
        <dbReference type="ARBA" id="ARBA00022833"/>
    </source>
</evidence>
<evidence type="ECO:0000313" key="8">
    <source>
        <dbReference type="Proteomes" id="UP000092730"/>
    </source>
</evidence>
<feature type="region of interest" description="Disordered" evidence="5">
    <location>
        <begin position="1"/>
        <end position="32"/>
    </location>
</feature>
<dbReference type="RefSeq" id="XP_019046501.2">
    <property type="nucleotide sequence ID" value="XM_019191871.2"/>
</dbReference>
<feature type="region of interest" description="Disordered" evidence="5">
    <location>
        <begin position="85"/>
        <end position="278"/>
    </location>
</feature>
<feature type="compositionally biased region" description="Low complexity" evidence="5">
    <location>
        <begin position="181"/>
        <end position="203"/>
    </location>
</feature>
<evidence type="ECO:0000256" key="1">
    <source>
        <dbReference type="ARBA" id="ARBA00022723"/>
    </source>
</evidence>
<dbReference type="PROSITE" id="PS51999">
    <property type="entry name" value="ZF_GRF"/>
    <property type="match status" value="1"/>
</dbReference>
<dbReference type="Proteomes" id="UP000092730">
    <property type="component" value="Chromosome 4"/>
</dbReference>
<name>A0AAJ8M8V8_9TREE</name>
<protein>
    <recommendedName>
        <fullName evidence="6">GRF-type domain-containing protein</fullName>
    </recommendedName>
</protein>
<feature type="domain" description="GRF-type" evidence="6">
    <location>
        <begin position="35"/>
        <end position="80"/>
    </location>
</feature>
<feature type="compositionally biased region" description="Acidic residues" evidence="5">
    <location>
        <begin position="153"/>
        <end position="167"/>
    </location>
</feature>
<dbReference type="PANTHER" id="PTHR33680:SF1">
    <property type="entry name" value="OS05G0489500 PROTEIN"/>
    <property type="match status" value="1"/>
</dbReference>
<dbReference type="KEGG" id="kbi:30209650"/>
<proteinExistence type="predicted"/>
<sequence>MASRTRTTTSTRTHNPTRTQIQPGTPVDDSRDVKCTGHQMSCPKLRAGPTTKNAGRAFYCCPLPRDDPGRCKFFKWHDELFPLPGSSGQGIGAGPSTPSGSTRASQLVQRTNQTLGQSPAARYGRPAGPSSNASTVNTNRNNASRHQEAVLISDDDDEPEDEMEEIDWDKVDAEEIEREAIASTPASSQPTASQQTPSSITPSKGISFNDRLKNAVDDGLGKRRREEEDSQEVDRTPKRAANDPNPFLSSPTTPRSPPHSILSPTLSSLEQLSEHLHHQDRLLRAAEQMKKGMRTTIKTLQERNKELEDRVEELEKRLG</sequence>
<evidence type="ECO:0000256" key="4">
    <source>
        <dbReference type="PROSITE-ProRule" id="PRU01343"/>
    </source>
</evidence>
<feature type="compositionally biased region" description="Low complexity" evidence="5">
    <location>
        <begin position="1"/>
        <end position="19"/>
    </location>
</feature>
<evidence type="ECO:0000256" key="5">
    <source>
        <dbReference type="SAM" id="MobiDB-lite"/>
    </source>
</evidence>
<evidence type="ECO:0000256" key="2">
    <source>
        <dbReference type="ARBA" id="ARBA00022771"/>
    </source>
</evidence>
<keyword evidence="1" id="KW-0479">Metal-binding</keyword>
<organism evidence="7 8">
    <name type="scientific">Kwoniella bestiolae CBS 10118</name>
    <dbReference type="NCBI Taxonomy" id="1296100"/>
    <lineage>
        <taxon>Eukaryota</taxon>
        <taxon>Fungi</taxon>
        <taxon>Dikarya</taxon>
        <taxon>Basidiomycota</taxon>
        <taxon>Agaricomycotina</taxon>
        <taxon>Tremellomycetes</taxon>
        <taxon>Tremellales</taxon>
        <taxon>Cryptococcaceae</taxon>
        <taxon>Kwoniella</taxon>
    </lineage>
</organism>
<evidence type="ECO:0000313" key="7">
    <source>
        <dbReference type="EMBL" id="WVW84098.1"/>
    </source>
</evidence>
<keyword evidence="2 4" id="KW-0863">Zinc-finger</keyword>
<dbReference type="Pfam" id="PF06839">
    <property type="entry name" value="Zn_ribbon_GRF"/>
    <property type="match status" value="1"/>
</dbReference>
<reference evidence="7" key="1">
    <citation type="submission" date="2013-07" db="EMBL/GenBank/DDBJ databases">
        <authorList>
            <consortium name="The Broad Institute Genome Sequencing Platform"/>
            <person name="Cuomo C."/>
            <person name="Litvintseva A."/>
            <person name="Chen Y."/>
            <person name="Heitman J."/>
            <person name="Sun S."/>
            <person name="Springer D."/>
            <person name="Dromer F."/>
            <person name="Young S.K."/>
            <person name="Zeng Q."/>
            <person name="Gargeya S."/>
            <person name="Fitzgerald M."/>
            <person name="Abouelleil A."/>
            <person name="Alvarado L."/>
            <person name="Berlin A.M."/>
            <person name="Chapman S.B."/>
            <person name="Dewar J."/>
            <person name="Goldberg J."/>
            <person name="Griggs A."/>
            <person name="Gujja S."/>
            <person name="Hansen M."/>
            <person name="Howarth C."/>
            <person name="Imamovic A."/>
            <person name="Larimer J."/>
            <person name="McCowan C."/>
            <person name="Murphy C."/>
            <person name="Pearson M."/>
            <person name="Priest M."/>
            <person name="Roberts A."/>
            <person name="Saif S."/>
            <person name="Shea T."/>
            <person name="Sykes S."/>
            <person name="Wortman J."/>
            <person name="Nusbaum C."/>
            <person name="Birren B."/>
        </authorList>
    </citation>
    <scope>NUCLEOTIDE SEQUENCE</scope>
    <source>
        <strain evidence="7">CBS 10118</strain>
    </source>
</reference>
<keyword evidence="3" id="KW-0862">Zinc</keyword>
<feature type="compositionally biased region" description="Polar residues" evidence="5">
    <location>
        <begin position="129"/>
        <end position="144"/>
    </location>
</feature>
<dbReference type="InterPro" id="IPR010666">
    <property type="entry name" value="Znf_GRF"/>
</dbReference>
<feature type="compositionally biased region" description="Basic and acidic residues" evidence="5">
    <location>
        <begin position="210"/>
        <end position="241"/>
    </location>
</feature>
<dbReference type="PANTHER" id="PTHR33680">
    <property type="entry name" value="OS07G0190500 PROTEIN"/>
    <property type="match status" value="1"/>
</dbReference>